<keyword evidence="3" id="KW-0808">Transferase</keyword>
<dbReference type="GO" id="GO:0016192">
    <property type="term" value="P:vesicle-mediated transport"/>
    <property type="evidence" value="ECO:0007669"/>
    <property type="project" value="TreeGrafter"/>
</dbReference>
<organism evidence="3 4">
    <name type="scientific">Rhizodiscina lignyota</name>
    <dbReference type="NCBI Taxonomy" id="1504668"/>
    <lineage>
        <taxon>Eukaryota</taxon>
        <taxon>Fungi</taxon>
        <taxon>Dikarya</taxon>
        <taxon>Ascomycota</taxon>
        <taxon>Pezizomycotina</taxon>
        <taxon>Dothideomycetes</taxon>
        <taxon>Pleosporomycetidae</taxon>
        <taxon>Aulographales</taxon>
        <taxon>Rhizodiscinaceae</taxon>
        <taxon>Rhizodiscina</taxon>
    </lineage>
</organism>
<comment type="caution">
    <text evidence="3">The sequence shown here is derived from an EMBL/GenBank/DDBJ whole genome shotgun (WGS) entry which is preliminary data.</text>
</comment>
<dbReference type="InterPro" id="IPR018203">
    <property type="entry name" value="GDP_dissociation_inhibitor"/>
</dbReference>
<dbReference type="EMBL" id="ML978145">
    <property type="protein sequence ID" value="KAF2092495.1"/>
    <property type="molecule type" value="Genomic_DNA"/>
</dbReference>
<dbReference type="GO" id="GO:0007264">
    <property type="term" value="P:small GTPase-mediated signal transduction"/>
    <property type="evidence" value="ECO:0007669"/>
    <property type="project" value="UniProtKB-UniRule"/>
</dbReference>
<gene>
    <name evidence="3" type="ORF">NA57DRAFT_69711</name>
</gene>
<dbReference type="Gene3D" id="3.30.519.10">
    <property type="entry name" value="Guanine Nucleotide Dissociation Inhibitor, domain 2"/>
    <property type="match status" value="1"/>
</dbReference>
<dbReference type="AlphaFoldDB" id="A0A9P4I046"/>
<dbReference type="SUPFAM" id="SSF54373">
    <property type="entry name" value="FAD-linked reductases, C-terminal domain"/>
    <property type="match status" value="1"/>
</dbReference>
<dbReference type="GO" id="GO:0005829">
    <property type="term" value="C:cytosol"/>
    <property type="evidence" value="ECO:0007669"/>
    <property type="project" value="TreeGrafter"/>
</dbReference>
<proteinExistence type="inferred from homology"/>
<dbReference type="PIRSF" id="PIRSF037514">
    <property type="entry name" value="Rab_ger_ger_transf_A_fun"/>
    <property type="match status" value="1"/>
</dbReference>
<reference evidence="3" key="1">
    <citation type="journal article" date="2020" name="Stud. Mycol.">
        <title>101 Dothideomycetes genomes: a test case for predicting lifestyles and emergence of pathogens.</title>
        <authorList>
            <person name="Haridas S."/>
            <person name="Albert R."/>
            <person name="Binder M."/>
            <person name="Bloem J."/>
            <person name="Labutti K."/>
            <person name="Salamov A."/>
            <person name="Andreopoulos B."/>
            <person name="Baker S."/>
            <person name="Barry K."/>
            <person name="Bills G."/>
            <person name="Bluhm B."/>
            <person name="Cannon C."/>
            <person name="Castanera R."/>
            <person name="Culley D."/>
            <person name="Daum C."/>
            <person name="Ezra D."/>
            <person name="Gonzalez J."/>
            <person name="Henrissat B."/>
            <person name="Kuo A."/>
            <person name="Liang C."/>
            <person name="Lipzen A."/>
            <person name="Lutzoni F."/>
            <person name="Magnuson J."/>
            <person name="Mondo S."/>
            <person name="Nolan M."/>
            <person name="Ohm R."/>
            <person name="Pangilinan J."/>
            <person name="Park H.-J."/>
            <person name="Ramirez L."/>
            <person name="Alfaro M."/>
            <person name="Sun H."/>
            <person name="Tritt A."/>
            <person name="Yoshinaga Y."/>
            <person name="Zwiers L.-H."/>
            <person name="Turgeon B."/>
            <person name="Goodwin S."/>
            <person name="Spatafora J."/>
            <person name="Crous P."/>
            <person name="Grigoriev I."/>
        </authorList>
    </citation>
    <scope>NUCLEOTIDE SEQUENCE</scope>
    <source>
        <strain evidence="3">CBS 133067</strain>
    </source>
</reference>
<dbReference type="Gene3D" id="1.10.405.10">
    <property type="entry name" value="Guanine Nucleotide Dissociation Inhibitor, domain 1"/>
    <property type="match status" value="1"/>
</dbReference>
<dbReference type="PANTHER" id="PTHR11787:SF4">
    <property type="entry name" value="CHM, RAB ESCORT PROTEIN 1"/>
    <property type="match status" value="1"/>
</dbReference>
<comment type="similarity">
    <text evidence="1 2">Belongs to the Rab GDI family.</text>
</comment>
<evidence type="ECO:0000313" key="3">
    <source>
        <dbReference type="EMBL" id="KAF2092495.1"/>
    </source>
</evidence>
<dbReference type="GO" id="GO:0005634">
    <property type="term" value="C:nucleus"/>
    <property type="evidence" value="ECO:0007669"/>
    <property type="project" value="TreeGrafter"/>
</dbReference>
<name>A0A9P4I046_9PEZI</name>
<evidence type="ECO:0000313" key="4">
    <source>
        <dbReference type="Proteomes" id="UP000799772"/>
    </source>
</evidence>
<dbReference type="Gene3D" id="3.50.50.60">
    <property type="entry name" value="FAD/NAD(P)-binding domain"/>
    <property type="match status" value="1"/>
</dbReference>
<dbReference type="Pfam" id="PF00996">
    <property type="entry name" value="GDI"/>
    <property type="match status" value="1"/>
</dbReference>
<dbReference type="GO" id="GO:0016740">
    <property type="term" value="F:transferase activity"/>
    <property type="evidence" value="ECO:0007669"/>
    <property type="project" value="UniProtKB-KW"/>
</dbReference>
<dbReference type="Proteomes" id="UP000799772">
    <property type="component" value="Unassembled WGS sequence"/>
</dbReference>
<dbReference type="InterPro" id="IPR017230">
    <property type="entry name" value="Mrs6"/>
</dbReference>
<protein>
    <recommendedName>
        <fullName evidence="2">Rab proteins geranylgeranyltransferase</fullName>
    </recommendedName>
</protein>
<evidence type="ECO:0000256" key="1">
    <source>
        <dbReference type="ARBA" id="ARBA00005593"/>
    </source>
</evidence>
<evidence type="ECO:0000256" key="2">
    <source>
        <dbReference type="PIRNR" id="PIRNR037514"/>
    </source>
</evidence>
<sequence length="544" mass="59029">MDSLEGTLWDVVLYGTGIRQSLLALALSRSDKKILHIDSHQWYGGAEAAFSLQEAKTWVEGIQHELEHPQFKKASLHHPERDDSQTDAPKLSYPRAYSLALAPQLIYARSDLLRLLVSSKVEKQLEFVAIGSWWVYQSALAPQGSSDDGTADGGESSRSSLLRVPSSREDVFADTTLDLNGRRKLMKFLRFIARFEDEPDTWQQHASKPFPEFLEQQFGIPVAIQSPLIALTLSLKPPSEITTEFALSKIATHLRSIGVFGRGFGAVIPKWGGLSEIAQVACRACAVGGDNGAYAAEEESQDGADSSFKIKLSSDGRVSTRWLVGDVEDLGLGSMKETSIGGGDSRSDTAIIASRSVTVVSSPLGSLFPPVAEGSPPPAGAVVFFPSGSLCTAGSEEISQNHSPVYIQVHSNDTGECPKGQSVLYTFTAELGPPGLQLLTNAMTGLLAAVEEDPTPIALWQMQYEQSSQWADADPPHTLHAVNNDRIICLPSSSPDLSFDDAIIENVRDAWKRIMGDEVDDASFMVFEDREEMAGIDEDDDDLG</sequence>
<dbReference type="OrthoDB" id="1923006at2759"/>
<dbReference type="GO" id="GO:0005968">
    <property type="term" value="C:Rab-protein geranylgeranyltransferase complex"/>
    <property type="evidence" value="ECO:0007669"/>
    <property type="project" value="TreeGrafter"/>
</dbReference>
<accession>A0A9P4I046</accession>
<dbReference type="InterPro" id="IPR036188">
    <property type="entry name" value="FAD/NAD-bd_sf"/>
</dbReference>
<dbReference type="PANTHER" id="PTHR11787">
    <property type="entry name" value="RAB GDP-DISSOCIATION INHIBITOR"/>
    <property type="match status" value="1"/>
</dbReference>
<dbReference type="PRINTS" id="PR00891">
    <property type="entry name" value="RABGDIREP"/>
</dbReference>
<dbReference type="SUPFAM" id="SSF51905">
    <property type="entry name" value="FAD/NAD(P)-binding domain"/>
    <property type="match status" value="1"/>
</dbReference>
<keyword evidence="4" id="KW-1185">Reference proteome</keyword>
<dbReference type="GO" id="GO:0005092">
    <property type="term" value="F:GDP-dissociation inhibitor activity"/>
    <property type="evidence" value="ECO:0007669"/>
    <property type="project" value="UniProtKB-UniRule"/>
</dbReference>